<feature type="compositionally biased region" description="Basic and acidic residues" evidence="1">
    <location>
        <begin position="15"/>
        <end position="28"/>
    </location>
</feature>
<dbReference type="GeneID" id="65092564"/>
<sequence length="162" mass="19209">MSDRAIIIVEEDPSRDEHEQRSRKLKKDLNRARKNINELQRKIINTEKEIDEVSRAKETLEEKNKKFESVIRQKGGGSSRKAVQSGTRQLRSSENTSADRGLKLNRLKDKRHGLEVMKMGWETWRKNVEEECRRRAIFGDRMRNEELQSCESWEESSYHPPR</sequence>
<dbReference type="AlphaFoldDB" id="A0A1L7TG36"/>
<evidence type="ECO:0000313" key="2">
    <source>
        <dbReference type="EMBL" id="CVK95103.1"/>
    </source>
</evidence>
<evidence type="ECO:0000313" key="3">
    <source>
        <dbReference type="Proteomes" id="UP000184255"/>
    </source>
</evidence>
<feature type="region of interest" description="Disordered" evidence="1">
    <location>
        <begin position="68"/>
        <end position="104"/>
    </location>
</feature>
<comment type="caution">
    <text evidence="2">The sequence shown here is derived from an EMBL/GenBank/DDBJ whole genome shotgun (WGS) entry which is preliminary data.</text>
</comment>
<feature type="region of interest" description="Disordered" evidence="1">
    <location>
        <begin position="1"/>
        <end position="28"/>
    </location>
</feature>
<organism evidence="2 3">
    <name type="scientific">Fusarium mangiferae</name>
    <name type="common">Mango malformation disease fungus</name>
    <dbReference type="NCBI Taxonomy" id="192010"/>
    <lineage>
        <taxon>Eukaryota</taxon>
        <taxon>Fungi</taxon>
        <taxon>Dikarya</taxon>
        <taxon>Ascomycota</taxon>
        <taxon>Pezizomycotina</taxon>
        <taxon>Sordariomycetes</taxon>
        <taxon>Hypocreomycetidae</taxon>
        <taxon>Hypocreales</taxon>
        <taxon>Nectriaceae</taxon>
        <taxon>Fusarium</taxon>
        <taxon>Fusarium fujikuroi species complex</taxon>
    </lineage>
</organism>
<evidence type="ECO:0000256" key="1">
    <source>
        <dbReference type="SAM" id="MobiDB-lite"/>
    </source>
</evidence>
<dbReference type="VEuPathDB" id="FungiDB:FMAN_13315"/>
<protein>
    <submittedName>
        <fullName evidence="2">Uncharacterized protein</fullName>
    </submittedName>
</protein>
<dbReference type="RefSeq" id="XP_041683198.1">
    <property type="nucleotide sequence ID" value="XM_041832768.1"/>
</dbReference>
<keyword evidence="3" id="KW-1185">Reference proteome</keyword>
<feature type="compositionally biased region" description="Polar residues" evidence="1">
    <location>
        <begin position="81"/>
        <end position="98"/>
    </location>
</feature>
<name>A0A1L7TG36_FUSMA</name>
<proteinExistence type="predicted"/>
<gene>
    <name evidence="2" type="ORF">FMAN_13315</name>
</gene>
<accession>A0A1L7TG36</accession>
<dbReference type="Proteomes" id="UP000184255">
    <property type="component" value="Unassembled WGS sequence"/>
</dbReference>
<dbReference type="EMBL" id="FCQH01000007">
    <property type="protein sequence ID" value="CVK95103.1"/>
    <property type="molecule type" value="Genomic_DNA"/>
</dbReference>
<reference evidence="3" key="1">
    <citation type="journal article" date="2016" name="Genome Biol. Evol.">
        <title>Comparative 'omics' of the Fusarium fujikuroi species complex highlights differences in genetic potential and metabolite synthesis.</title>
        <authorList>
            <person name="Niehaus E.-M."/>
            <person name="Muensterkoetter M."/>
            <person name="Proctor R.H."/>
            <person name="Brown D.W."/>
            <person name="Sharon A."/>
            <person name="Idan Y."/>
            <person name="Oren-Young L."/>
            <person name="Sieber C.M."/>
            <person name="Novak O."/>
            <person name="Pencik A."/>
            <person name="Tarkowska D."/>
            <person name="Hromadova K."/>
            <person name="Freeman S."/>
            <person name="Maymon M."/>
            <person name="Elazar M."/>
            <person name="Youssef S.A."/>
            <person name="El-Shabrawy E.S.M."/>
            <person name="Shalaby A.B.A."/>
            <person name="Houterman P."/>
            <person name="Brock N.L."/>
            <person name="Burkhardt I."/>
            <person name="Tsavkelova E.A."/>
            <person name="Dickschat J.S."/>
            <person name="Galuszka P."/>
            <person name="Gueldener U."/>
            <person name="Tudzynski B."/>
        </authorList>
    </citation>
    <scope>NUCLEOTIDE SEQUENCE [LARGE SCALE GENOMIC DNA]</scope>
    <source>
        <strain evidence="3">MRC7560</strain>
    </source>
</reference>